<accession>F0WYX8</accession>
<reference evidence="1" key="2">
    <citation type="submission" date="2011-02" db="EMBL/GenBank/DDBJ databases">
        <authorList>
            <person name="MacLean D."/>
        </authorList>
    </citation>
    <scope>NUCLEOTIDE SEQUENCE</scope>
</reference>
<organism evidence="1">
    <name type="scientific">Albugo laibachii Nc14</name>
    <dbReference type="NCBI Taxonomy" id="890382"/>
    <lineage>
        <taxon>Eukaryota</taxon>
        <taxon>Sar</taxon>
        <taxon>Stramenopiles</taxon>
        <taxon>Oomycota</taxon>
        <taxon>Peronosporomycetes</taxon>
        <taxon>Albuginales</taxon>
        <taxon>Albuginaceae</taxon>
        <taxon>Albugo</taxon>
    </lineage>
</organism>
<dbReference type="HOGENOM" id="CLU_3091285_0_0_1"/>
<dbReference type="EMBL" id="FR824446">
    <property type="protein sequence ID" value="CCA26692.1"/>
    <property type="molecule type" value="Genomic_DNA"/>
</dbReference>
<proteinExistence type="predicted"/>
<dbReference type="AlphaFoldDB" id="F0WYX8"/>
<reference evidence="1" key="1">
    <citation type="journal article" date="2011" name="PLoS Biol.">
        <title>Gene gain and loss during evolution of obligate parasitism in the white rust pathogen of Arabidopsis thaliana.</title>
        <authorList>
            <person name="Kemen E."/>
            <person name="Gardiner A."/>
            <person name="Schultz-Larsen T."/>
            <person name="Kemen A.C."/>
            <person name="Balmuth A.L."/>
            <person name="Robert-Seilaniantz A."/>
            <person name="Bailey K."/>
            <person name="Holub E."/>
            <person name="Studholme D.J."/>
            <person name="Maclean D."/>
            <person name="Jones J.D."/>
        </authorList>
    </citation>
    <scope>NUCLEOTIDE SEQUENCE</scope>
</reference>
<evidence type="ECO:0000313" key="1">
    <source>
        <dbReference type="EMBL" id="CCA26692.1"/>
    </source>
</evidence>
<protein>
    <submittedName>
        <fullName evidence="1">AlNc14C403G11390 protein</fullName>
    </submittedName>
</protein>
<name>F0WYX8_9STRA</name>
<gene>
    <name evidence="1" type="primary">AlNc14C403G11390</name>
    <name evidence="1" type="ORF">ALNC14_128360</name>
</gene>
<sequence length="52" mass="6260">MDTAKEGKLTRKDTIDWTKWLLELREGMRIVYRTSGSYVNKMFDQQNCIEIF</sequence>